<keyword evidence="2" id="KW-1185">Reference proteome</keyword>
<dbReference type="Proteomes" id="UP000031668">
    <property type="component" value="Unassembled WGS sequence"/>
</dbReference>
<comment type="caution">
    <text evidence="1">The sequence shown here is derived from an EMBL/GenBank/DDBJ whole genome shotgun (WGS) entry which is preliminary data.</text>
</comment>
<accession>A0A0C2MWK4</accession>
<sequence length="105" mass="12386">MLKDCLETPENIIDDRWMLTEILNKASPFTEANLMISNLIHLLFRKALANNPKLNKSIRLDHSFRASDEYIYSINDSSIMDHIRISLHTIKNFVKNEVYMDVRYN</sequence>
<evidence type="ECO:0000313" key="1">
    <source>
        <dbReference type="EMBL" id="KII65992.1"/>
    </source>
</evidence>
<name>A0A0C2MWK4_THEKT</name>
<organism evidence="1 2">
    <name type="scientific">Thelohanellus kitauei</name>
    <name type="common">Myxosporean</name>
    <dbReference type="NCBI Taxonomy" id="669202"/>
    <lineage>
        <taxon>Eukaryota</taxon>
        <taxon>Metazoa</taxon>
        <taxon>Cnidaria</taxon>
        <taxon>Myxozoa</taxon>
        <taxon>Myxosporea</taxon>
        <taxon>Bivalvulida</taxon>
        <taxon>Platysporina</taxon>
        <taxon>Myxobolidae</taxon>
        <taxon>Thelohanellus</taxon>
    </lineage>
</organism>
<evidence type="ECO:0000313" key="2">
    <source>
        <dbReference type="Proteomes" id="UP000031668"/>
    </source>
</evidence>
<protein>
    <submittedName>
        <fullName evidence="1">Uncharacterized protein</fullName>
    </submittedName>
</protein>
<gene>
    <name evidence="1" type="ORF">RF11_15807</name>
</gene>
<dbReference type="AlphaFoldDB" id="A0A0C2MWK4"/>
<reference evidence="1 2" key="1">
    <citation type="journal article" date="2014" name="Genome Biol. Evol.">
        <title>The genome of the myxosporean Thelohanellus kitauei shows adaptations to nutrient acquisition within its fish host.</title>
        <authorList>
            <person name="Yang Y."/>
            <person name="Xiong J."/>
            <person name="Zhou Z."/>
            <person name="Huo F."/>
            <person name="Miao W."/>
            <person name="Ran C."/>
            <person name="Liu Y."/>
            <person name="Zhang J."/>
            <person name="Feng J."/>
            <person name="Wang M."/>
            <person name="Wang M."/>
            <person name="Wang L."/>
            <person name="Yao B."/>
        </authorList>
    </citation>
    <scope>NUCLEOTIDE SEQUENCE [LARGE SCALE GENOMIC DNA]</scope>
    <source>
        <strain evidence="1">Wuqing</strain>
    </source>
</reference>
<proteinExistence type="predicted"/>
<dbReference type="EMBL" id="JWZT01003647">
    <property type="protein sequence ID" value="KII65992.1"/>
    <property type="molecule type" value="Genomic_DNA"/>
</dbReference>